<keyword evidence="1" id="KW-0732">Signal</keyword>
<dbReference type="PANTHER" id="PTHR11851">
    <property type="entry name" value="METALLOPROTEASE"/>
    <property type="match status" value="1"/>
</dbReference>
<sequence length="483" mass="51427">MKMMQNKFSGLVLAALVGGLAPLTAQAAIPIQHWTQPEGPGQGAEVWLIESPAVPMVDVRLEFDGGGRRDPVDRAGLAEAGTLMMGKGVRAAGGELSAAGPPQGAKAPLGGSAVRAATSVGANNAALDENALGEAWADLGAMFGGDDTTDRVSFSLRSLTDPELLQRAAALAARVLAEPAWPEAVWTRERERMQAALRESLTRPATVASRTFQRAVFGAHPYGQSMTDDTLARIGVADMQAWHARTFLACRAKVSIVGAVNRAQAQELTAQLLARLPRSRDAKDCPPLPPVPEVPSLDKAADIRIPFDAAQAQVFIGQPGFKRDDPDYFALTVGNYILGGGGFVSRLTEEVREKRGLSYSVYSYFNPGLHAGSFTIGLQTRPDQADAAVKVAREVLARFLAQGPTEAELKAAKANLIGGFALRIDSNRKLIDNLANIAAHDLPMDYLDTWAEQVSKVTVADIKSAFARKLRADRMVTVVLGGK</sequence>
<dbReference type="eggNOG" id="COG0612">
    <property type="taxonomic scope" value="Bacteria"/>
</dbReference>
<dbReference type="GO" id="GO:0008233">
    <property type="term" value="F:peptidase activity"/>
    <property type="evidence" value="ECO:0007669"/>
    <property type="project" value="UniProtKB-KW"/>
</dbReference>
<feature type="domain" description="Peptidase M16 C-terminal" evidence="2">
    <location>
        <begin position="236"/>
        <end position="416"/>
    </location>
</feature>
<dbReference type="PANTHER" id="PTHR11851:SF224">
    <property type="entry name" value="PROCESSING PROTEASE"/>
    <property type="match status" value="1"/>
</dbReference>
<proteinExistence type="predicted"/>
<keyword evidence="3" id="KW-0645">Protease</keyword>
<keyword evidence="3" id="KW-0378">Hydrolase</keyword>
<dbReference type="EMBL" id="JEMG01000001">
    <property type="protein sequence ID" value="EYC52442.1"/>
    <property type="molecule type" value="Genomic_DNA"/>
</dbReference>
<accession>A0A016XLI6</accession>
<feature type="chain" id="PRO_5001492178" evidence="1">
    <location>
        <begin position="28"/>
        <end position="483"/>
    </location>
</feature>
<dbReference type="SUPFAM" id="SSF63411">
    <property type="entry name" value="LuxS/MPP-like metallohydrolase"/>
    <property type="match status" value="2"/>
</dbReference>
<dbReference type="Pfam" id="PF05193">
    <property type="entry name" value="Peptidase_M16_C"/>
    <property type="match status" value="1"/>
</dbReference>
<gene>
    <name evidence="3" type="ORF">AZ34_16190</name>
</gene>
<evidence type="ECO:0000259" key="2">
    <source>
        <dbReference type="Pfam" id="PF05193"/>
    </source>
</evidence>
<dbReference type="InterPro" id="IPR050361">
    <property type="entry name" value="MPP/UQCRC_Complex"/>
</dbReference>
<reference evidence="3 4" key="1">
    <citation type="submission" date="2014-02" db="EMBL/GenBank/DDBJ databases">
        <title>Draft Genome of Hylemonella gracilis isolated from the Niagara River.</title>
        <authorList>
            <person name="Pawlowski D.R."/>
            <person name="Koudelka G.B."/>
        </authorList>
    </citation>
    <scope>NUCLEOTIDE SEQUENCE [LARGE SCALE GENOMIC DNA]</scope>
    <source>
        <strain evidence="3 4">Niagara R</strain>
    </source>
</reference>
<protein>
    <submittedName>
        <fullName evidence="3">Zinc protease</fullName>
    </submittedName>
</protein>
<feature type="signal peptide" evidence="1">
    <location>
        <begin position="1"/>
        <end position="27"/>
    </location>
</feature>
<evidence type="ECO:0000256" key="1">
    <source>
        <dbReference type="SAM" id="SignalP"/>
    </source>
</evidence>
<name>A0A016XLI6_9BURK</name>
<dbReference type="Proteomes" id="UP000023268">
    <property type="component" value="Unassembled WGS sequence"/>
</dbReference>
<comment type="caution">
    <text evidence="3">The sequence shown here is derived from an EMBL/GenBank/DDBJ whole genome shotgun (WGS) entry which is preliminary data.</text>
</comment>
<dbReference type="InterPro" id="IPR011249">
    <property type="entry name" value="Metalloenz_LuxS/M16"/>
</dbReference>
<organism evidence="3 4">
    <name type="scientific">Hylemonella gracilis str. Niagara R</name>
    <dbReference type="NCBI Taxonomy" id="1458275"/>
    <lineage>
        <taxon>Bacteria</taxon>
        <taxon>Pseudomonadati</taxon>
        <taxon>Pseudomonadota</taxon>
        <taxon>Betaproteobacteria</taxon>
        <taxon>Burkholderiales</taxon>
        <taxon>Comamonadaceae</taxon>
        <taxon>Hylemonella</taxon>
    </lineage>
</organism>
<dbReference type="STRING" id="1458275.AZ34_16190"/>
<dbReference type="GO" id="GO:0046872">
    <property type="term" value="F:metal ion binding"/>
    <property type="evidence" value="ECO:0007669"/>
    <property type="project" value="InterPro"/>
</dbReference>
<dbReference type="Gene3D" id="3.30.830.10">
    <property type="entry name" value="Metalloenzyme, LuxS/M16 peptidase-like"/>
    <property type="match status" value="2"/>
</dbReference>
<evidence type="ECO:0000313" key="4">
    <source>
        <dbReference type="Proteomes" id="UP000023268"/>
    </source>
</evidence>
<dbReference type="GO" id="GO:0006508">
    <property type="term" value="P:proteolysis"/>
    <property type="evidence" value="ECO:0007669"/>
    <property type="project" value="UniProtKB-KW"/>
</dbReference>
<dbReference type="OrthoDB" id="9811314at2"/>
<dbReference type="AlphaFoldDB" id="A0A016XLI6"/>
<evidence type="ECO:0000313" key="3">
    <source>
        <dbReference type="EMBL" id="EYC52442.1"/>
    </source>
</evidence>
<dbReference type="InterPro" id="IPR007863">
    <property type="entry name" value="Peptidase_M16_C"/>
</dbReference>
<dbReference type="RefSeq" id="WP_035609842.1">
    <property type="nucleotide sequence ID" value="NZ_JEMG01000001.1"/>
</dbReference>